<accession>I3SAU2</accession>
<keyword evidence="1" id="KW-0472">Membrane</keyword>
<protein>
    <recommendedName>
        <fullName evidence="3">Transmembrane protein</fullName>
    </recommendedName>
</protein>
<dbReference type="AlphaFoldDB" id="I3SAU2"/>
<evidence type="ECO:0000313" key="2">
    <source>
        <dbReference type="EMBL" id="AFK37384.1"/>
    </source>
</evidence>
<feature type="transmembrane region" description="Helical" evidence="1">
    <location>
        <begin position="23"/>
        <end position="47"/>
    </location>
</feature>
<keyword evidence="1" id="KW-1133">Transmembrane helix</keyword>
<keyword evidence="1" id="KW-0812">Transmembrane</keyword>
<sequence length="54" mass="6071">MCFYLIAVVRLVKISFYKKSKECFQVLIGHISVLAIIMTILKTYYIVVATAGGL</sequence>
<proteinExistence type="evidence at transcript level"/>
<name>I3SAU2_MEDTR</name>
<evidence type="ECO:0008006" key="3">
    <source>
        <dbReference type="Google" id="ProtNLM"/>
    </source>
</evidence>
<organism evidence="2">
    <name type="scientific">Medicago truncatula</name>
    <name type="common">Barrel medic</name>
    <name type="synonym">Medicago tribuloides</name>
    <dbReference type="NCBI Taxonomy" id="3880"/>
    <lineage>
        <taxon>Eukaryota</taxon>
        <taxon>Viridiplantae</taxon>
        <taxon>Streptophyta</taxon>
        <taxon>Embryophyta</taxon>
        <taxon>Tracheophyta</taxon>
        <taxon>Spermatophyta</taxon>
        <taxon>Magnoliopsida</taxon>
        <taxon>eudicotyledons</taxon>
        <taxon>Gunneridae</taxon>
        <taxon>Pentapetalae</taxon>
        <taxon>rosids</taxon>
        <taxon>fabids</taxon>
        <taxon>Fabales</taxon>
        <taxon>Fabaceae</taxon>
        <taxon>Papilionoideae</taxon>
        <taxon>50 kb inversion clade</taxon>
        <taxon>NPAAA clade</taxon>
        <taxon>Hologalegina</taxon>
        <taxon>IRL clade</taxon>
        <taxon>Trifolieae</taxon>
        <taxon>Medicago</taxon>
    </lineage>
</organism>
<evidence type="ECO:0000256" key="1">
    <source>
        <dbReference type="SAM" id="Phobius"/>
    </source>
</evidence>
<dbReference type="EMBL" id="BT137589">
    <property type="protein sequence ID" value="AFK37384.1"/>
    <property type="molecule type" value="mRNA"/>
</dbReference>
<reference evidence="2" key="1">
    <citation type="submission" date="2012-05" db="EMBL/GenBank/DDBJ databases">
        <authorList>
            <person name="Krishnakumar V."/>
            <person name="Cheung F."/>
            <person name="Xiao Y."/>
            <person name="Chan A."/>
            <person name="Moskal W.A."/>
            <person name="Town C.D."/>
        </authorList>
    </citation>
    <scope>NUCLEOTIDE SEQUENCE</scope>
</reference>